<name>A0A543ASM5_9ACTN</name>
<dbReference type="EMBL" id="VFOW01000001">
    <property type="protein sequence ID" value="TQL75577.1"/>
    <property type="molecule type" value="Genomic_DNA"/>
</dbReference>
<organism evidence="1 2">
    <name type="scientific">Stackebrandtia endophytica</name>
    <dbReference type="NCBI Taxonomy" id="1496996"/>
    <lineage>
        <taxon>Bacteria</taxon>
        <taxon>Bacillati</taxon>
        <taxon>Actinomycetota</taxon>
        <taxon>Actinomycetes</taxon>
        <taxon>Glycomycetales</taxon>
        <taxon>Glycomycetaceae</taxon>
        <taxon>Stackebrandtia</taxon>
    </lineage>
</organism>
<accession>A0A543ASM5</accession>
<reference evidence="1 2" key="1">
    <citation type="submission" date="2019-06" db="EMBL/GenBank/DDBJ databases">
        <title>Sequencing the genomes of 1000 actinobacteria strains.</title>
        <authorList>
            <person name="Klenk H.-P."/>
        </authorList>
    </citation>
    <scope>NUCLEOTIDE SEQUENCE [LARGE SCALE GENOMIC DNA]</scope>
    <source>
        <strain evidence="1 2">DSM 45928</strain>
    </source>
</reference>
<dbReference type="InParanoid" id="A0A543ASM5"/>
<keyword evidence="2" id="KW-1185">Reference proteome</keyword>
<evidence type="ECO:0000313" key="2">
    <source>
        <dbReference type="Proteomes" id="UP000317043"/>
    </source>
</evidence>
<evidence type="ECO:0000313" key="1">
    <source>
        <dbReference type="EMBL" id="TQL75577.1"/>
    </source>
</evidence>
<dbReference type="Proteomes" id="UP000317043">
    <property type="component" value="Unassembled WGS sequence"/>
</dbReference>
<dbReference type="AlphaFoldDB" id="A0A543ASM5"/>
<sequence length="113" mass="13820">MVLREEFEAVEGSFMLALRGKSLVWDRAGFTRLERAMRRACEWSQERDRFDRWMAEGFYDASRFVRDWTSHPNFPRPQPQQYHLDCLDRIDDLADWFFRGFHSYQEPHTWPDL</sequence>
<proteinExistence type="predicted"/>
<gene>
    <name evidence="1" type="ORF">FB566_1084</name>
</gene>
<comment type="caution">
    <text evidence="1">The sequence shown here is derived from an EMBL/GenBank/DDBJ whole genome shotgun (WGS) entry which is preliminary data.</text>
</comment>
<protein>
    <submittedName>
        <fullName evidence="1">Uncharacterized protein</fullName>
    </submittedName>
</protein>